<dbReference type="KEGG" id="mbe:MBM_03146"/>
<evidence type="ECO:0000313" key="2">
    <source>
        <dbReference type="Proteomes" id="UP000006753"/>
    </source>
</evidence>
<dbReference type="HOGENOM" id="CLU_700348_0_0_1"/>
<sequence>MAAPQRRSKIGRYKLVRRKRLGTARVIWALTHNTSAPRLAPKPRLAVRHGVRFPKVYTHVVAIPATQGNRPVTGPVTMAKKIHGLKMMCKVDKLVAGLSTASRDPEVELKEAIQLAFEIQPPSSVQEIVKTRLQWLLIVKFTDLVSDLPYPVSAWNSNVEGQSRHPVLLQVCRESRAEGRRYYTSCSDKSRRWAAGSASGAVRNTYHINFATDVFEHGSSRFAVDEWVPSSCNFNFPRWVIGRIQHVRQLPCYQAGFAETRDIRRHTFLAVLRYRVRGWDGLRDVTIRMDDFCRAWDQETLTFALARTGYEERARQQIGRDNYTDPGPDDSLRLRDVHFDIRFEWKYIHGGEELDPVPCKPFKAVPCTPWMLDAIHNPCRKQVQELRSLHQGSF</sequence>
<name>K1Y173_MARBU</name>
<proteinExistence type="predicted"/>
<dbReference type="Proteomes" id="UP000006753">
    <property type="component" value="Unassembled WGS sequence"/>
</dbReference>
<dbReference type="InParanoid" id="K1Y173"/>
<dbReference type="OrthoDB" id="3546991at2759"/>
<dbReference type="AlphaFoldDB" id="K1Y173"/>
<reference evidence="1 2" key="1">
    <citation type="journal article" date="2012" name="BMC Genomics">
        <title>Sequencing the genome of Marssonina brunnea reveals fungus-poplar co-evolution.</title>
        <authorList>
            <person name="Zhu S."/>
            <person name="Cao Y.-Z."/>
            <person name="Jiang C."/>
            <person name="Tan B.-Y."/>
            <person name="Wang Z."/>
            <person name="Feng S."/>
            <person name="Zhang L."/>
            <person name="Su X.-H."/>
            <person name="Brejova B."/>
            <person name="Vinar T."/>
            <person name="Xu M."/>
            <person name="Wang M.-X."/>
            <person name="Zhang S.-G."/>
            <person name="Huang M.-R."/>
            <person name="Wu R."/>
            <person name="Zhou Y."/>
        </authorList>
    </citation>
    <scope>NUCLEOTIDE SEQUENCE [LARGE SCALE GENOMIC DNA]</scope>
    <source>
        <strain evidence="1 2">MB_m1</strain>
    </source>
</reference>
<protein>
    <submittedName>
        <fullName evidence="1">Uncharacterized protein</fullName>
    </submittedName>
</protein>
<dbReference type="EMBL" id="JH921432">
    <property type="protein sequence ID" value="EKD18904.1"/>
    <property type="molecule type" value="Genomic_DNA"/>
</dbReference>
<keyword evidence="2" id="KW-1185">Reference proteome</keyword>
<evidence type="ECO:0000313" key="1">
    <source>
        <dbReference type="EMBL" id="EKD18904.1"/>
    </source>
</evidence>
<accession>K1Y173</accession>
<gene>
    <name evidence="1" type="ORF">MBM_03146</name>
</gene>
<organism evidence="1 2">
    <name type="scientific">Marssonina brunnea f. sp. multigermtubi (strain MB_m1)</name>
    <name type="common">Marssonina leaf spot fungus</name>
    <dbReference type="NCBI Taxonomy" id="1072389"/>
    <lineage>
        <taxon>Eukaryota</taxon>
        <taxon>Fungi</taxon>
        <taxon>Dikarya</taxon>
        <taxon>Ascomycota</taxon>
        <taxon>Pezizomycotina</taxon>
        <taxon>Leotiomycetes</taxon>
        <taxon>Helotiales</taxon>
        <taxon>Drepanopezizaceae</taxon>
        <taxon>Drepanopeziza</taxon>
    </lineage>
</organism>